<name>A0ABD0RWB7_CIRMR</name>
<reference evidence="2 3" key="1">
    <citation type="submission" date="2024-05" db="EMBL/GenBank/DDBJ databases">
        <title>Genome sequencing and assembly of Indian major carp, Cirrhinus mrigala (Hamilton, 1822).</title>
        <authorList>
            <person name="Mohindra V."/>
            <person name="Chowdhury L.M."/>
            <person name="Lal K."/>
            <person name="Jena J.K."/>
        </authorList>
    </citation>
    <scope>NUCLEOTIDE SEQUENCE [LARGE SCALE GENOMIC DNA]</scope>
    <source>
        <strain evidence="2">CM1030</strain>
        <tissue evidence="2">Blood</tissue>
    </source>
</reference>
<dbReference type="InterPro" id="IPR024584">
    <property type="entry name" value="Tuberin_N"/>
</dbReference>
<organism evidence="2 3">
    <name type="scientific">Cirrhinus mrigala</name>
    <name type="common">Mrigala</name>
    <dbReference type="NCBI Taxonomy" id="683832"/>
    <lineage>
        <taxon>Eukaryota</taxon>
        <taxon>Metazoa</taxon>
        <taxon>Chordata</taxon>
        <taxon>Craniata</taxon>
        <taxon>Vertebrata</taxon>
        <taxon>Euteleostomi</taxon>
        <taxon>Actinopterygii</taxon>
        <taxon>Neopterygii</taxon>
        <taxon>Teleostei</taxon>
        <taxon>Ostariophysi</taxon>
        <taxon>Cypriniformes</taxon>
        <taxon>Cyprinidae</taxon>
        <taxon>Labeoninae</taxon>
        <taxon>Labeonini</taxon>
        <taxon>Cirrhinus</taxon>
    </lineage>
</organism>
<dbReference type="Proteomes" id="UP001529510">
    <property type="component" value="Unassembled WGS sequence"/>
</dbReference>
<dbReference type="EMBL" id="JAMKFB020000001">
    <property type="protein sequence ID" value="KAL0202837.1"/>
    <property type="molecule type" value="Genomic_DNA"/>
</dbReference>
<accession>A0ABD0RWB7</accession>
<evidence type="ECO:0000313" key="3">
    <source>
        <dbReference type="Proteomes" id="UP001529510"/>
    </source>
</evidence>
<keyword evidence="3" id="KW-1185">Reference proteome</keyword>
<gene>
    <name evidence="2" type="ORF">M9458_000855</name>
</gene>
<evidence type="ECO:0000313" key="2">
    <source>
        <dbReference type="EMBL" id="KAL0202837.1"/>
    </source>
</evidence>
<sequence>GAVFFVGMALWGAHRLPALKNTPTLVLPSFYKAMSCANEVVSYEIVLSITRLIKKYGRELHVVTWDILLSIIERLLQQIQTMGSPDLKVIVYELLSTVEELYEQNDFHGSSQRFFSLVEKCADKRP</sequence>
<dbReference type="PANTHER" id="PTHR10063">
    <property type="entry name" value="TUBERIN"/>
    <property type="match status" value="1"/>
</dbReference>
<proteinExistence type="predicted"/>
<comment type="caution">
    <text evidence="2">The sequence shown here is derived from an EMBL/GenBank/DDBJ whole genome shotgun (WGS) entry which is preliminary data.</text>
</comment>
<evidence type="ECO:0000259" key="1">
    <source>
        <dbReference type="Pfam" id="PF11864"/>
    </source>
</evidence>
<dbReference type="AlphaFoldDB" id="A0ABD0RWB7"/>
<feature type="domain" description="Tuberin N-terminal" evidence="1">
    <location>
        <begin position="1"/>
        <end position="126"/>
    </location>
</feature>
<dbReference type="Pfam" id="PF11864">
    <property type="entry name" value="DUF3384"/>
    <property type="match status" value="1"/>
</dbReference>
<dbReference type="InterPro" id="IPR027107">
    <property type="entry name" value="Tuberin/Ral-act_asu"/>
</dbReference>
<dbReference type="PANTHER" id="PTHR10063:SF0">
    <property type="entry name" value="TUBERIN"/>
    <property type="match status" value="1"/>
</dbReference>
<feature type="non-terminal residue" evidence="2">
    <location>
        <position position="126"/>
    </location>
</feature>
<protein>
    <recommendedName>
        <fullName evidence="1">Tuberin N-terminal domain-containing protein</fullName>
    </recommendedName>
</protein>
<feature type="non-terminal residue" evidence="2">
    <location>
        <position position="1"/>
    </location>
</feature>